<dbReference type="AlphaFoldDB" id="A0A1Y6C5G6"/>
<organism evidence="6 7">
    <name type="scientific">Pseudobacteriovorax antillogorgiicola</name>
    <dbReference type="NCBI Taxonomy" id="1513793"/>
    <lineage>
        <taxon>Bacteria</taxon>
        <taxon>Pseudomonadati</taxon>
        <taxon>Bdellovibrionota</taxon>
        <taxon>Oligoflexia</taxon>
        <taxon>Oligoflexales</taxon>
        <taxon>Pseudobacteriovoracaceae</taxon>
        <taxon>Pseudobacteriovorax</taxon>
    </lineage>
</organism>
<evidence type="ECO:0000313" key="6">
    <source>
        <dbReference type="EMBL" id="SMF38298.1"/>
    </source>
</evidence>
<feature type="binding site" evidence="4">
    <location>
        <position position="62"/>
    </location>
    <ligand>
        <name>Mg(2+)</name>
        <dbReference type="ChEBI" id="CHEBI:18420"/>
        <label>1</label>
    </ligand>
</feature>
<feature type="binding site" evidence="4">
    <location>
        <position position="200"/>
    </location>
    <ligand>
        <name>substrate</name>
    </ligand>
</feature>
<dbReference type="OrthoDB" id="9785695at2"/>
<comment type="function">
    <text evidence="4">Converts adenosine-3',5'-bisphosphate (PAP) to AMP.</text>
</comment>
<keyword evidence="4" id="KW-1003">Cell membrane</keyword>
<dbReference type="Proteomes" id="UP000192907">
    <property type="component" value="Unassembled WGS sequence"/>
</dbReference>
<gene>
    <name evidence="4" type="primary">cysQ</name>
    <name evidence="6" type="ORF">SAMN06296036_111149</name>
</gene>
<dbReference type="InterPro" id="IPR020583">
    <property type="entry name" value="Inositol_monoP_metal-BS"/>
</dbReference>
<feature type="binding site" evidence="4">
    <location>
        <position position="84"/>
    </location>
    <ligand>
        <name>Mg(2+)</name>
        <dbReference type="ChEBI" id="CHEBI:18420"/>
        <label>2</label>
    </ligand>
</feature>
<feature type="binding site" evidence="5">
    <location>
        <position position="200"/>
    </location>
    <ligand>
        <name>Mg(2+)</name>
        <dbReference type="ChEBI" id="CHEBI:18420"/>
        <label>1</label>
        <note>catalytic</note>
    </ligand>
</feature>
<feature type="binding site" evidence="4">
    <location>
        <position position="62"/>
    </location>
    <ligand>
        <name>substrate</name>
    </ligand>
</feature>
<dbReference type="PROSITE" id="PS00629">
    <property type="entry name" value="IMP_1"/>
    <property type="match status" value="1"/>
</dbReference>
<feature type="binding site" evidence="5">
    <location>
        <position position="83"/>
    </location>
    <ligand>
        <name>Mg(2+)</name>
        <dbReference type="ChEBI" id="CHEBI:18420"/>
        <label>1</label>
        <note>catalytic</note>
    </ligand>
</feature>
<dbReference type="Pfam" id="PF00459">
    <property type="entry name" value="Inositol_P"/>
    <property type="match status" value="1"/>
</dbReference>
<protein>
    <recommendedName>
        <fullName evidence="4">3'(2'),5'-bisphosphate nucleotidase CysQ</fullName>
        <ecNumber evidence="4">3.1.3.7</ecNumber>
    </recommendedName>
    <alternativeName>
        <fullName evidence="4">3'(2'),5-bisphosphonucleoside 3'(2')-phosphohydrolase</fullName>
    </alternativeName>
    <alternativeName>
        <fullName evidence="4">3'-phosphoadenosine 5'-phosphate phosphatase</fullName>
        <shortName evidence="4">PAP phosphatase</shortName>
    </alternativeName>
</protein>
<dbReference type="NCBIfam" id="TIGR01331">
    <property type="entry name" value="bisphos_cysQ"/>
    <property type="match status" value="1"/>
</dbReference>
<dbReference type="EC" id="3.1.3.7" evidence="4"/>
<dbReference type="STRING" id="1513793.SAMN06296036_111149"/>
<evidence type="ECO:0000256" key="4">
    <source>
        <dbReference type="HAMAP-Rule" id="MF_02095"/>
    </source>
</evidence>
<dbReference type="InterPro" id="IPR000760">
    <property type="entry name" value="Inositol_monophosphatase-like"/>
</dbReference>
<keyword evidence="4" id="KW-0472">Membrane</keyword>
<comment type="cofactor">
    <cofactor evidence="4 5">
        <name>Mg(2+)</name>
        <dbReference type="ChEBI" id="CHEBI:18420"/>
    </cofactor>
</comment>
<keyword evidence="3 4" id="KW-0460">Magnesium</keyword>
<evidence type="ECO:0000313" key="7">
    <source>
        <dbReference type="Proteomes" id="UP000192907"/>
    </source>
</evidence>
<feature type="binding site" evidence="4">
    <location>
        <position position="81"/>
    </location>
    <ligand>
        <name>Mg(2+)</name>
        <dbReference type="ChEBI" id="CHEBI:18420"/>
        <label>2</label>
    </ligand>
</feature>
<keyword evidence="7" id="KW-1185">Reference proteome</keyword>
<dbReference type="HAMAP" id="MF_02095">
    <property type="entry name" value="CysQ"/>
    <property type="match status" value="1"/>
</dbReference>
<dbReference type="GO" id="GO:0008441">
    <property type="term" value="F:3'(2'),5'-bisphosphate nucleotidase activity"/>
    <property type="evidence" value="ECO:0007669"/>
    <property type="project" value="UniProtKB-UniRule"/>
</dbReference>
<dbReference type="SUPFAM" id="SSF56655">
    <property type="entry name" value="Carbohydrate phosphatase"/>
    <property type="match status" value="1"/>
</dbReference>
<dbReference type="Gene3D" id="3.30.540.10">
    <property type="entry name" value="Fructose-1,6-Bisphosphatase, subunit A, domain 1"/>
    <property type="match status" value="1"/>
</dbReference>
<comment type="subcellular location">
    <subcellularLocation>
        <location evidence="4">Cell membrane</location>
        <topology evidence="4">Peripheral membrane protein</topology>
        <orientation evidence="4">Cytoplasmic side</orientation>
    </subcellularLocation>
</comment>
<evidence type="ECO:0000256" key="2">
    <source>
        <dbReference type="ARBA" id="ARBA00022723"/>
    </source>
</evidence>
<evidence type="ECO:0000256" key="1">
    <source>
        <dbReference type="ARBA" id="ARBA00001625"/>
    </source>
</evidence>
<accession>A0A1Y6C5G6</accession>
<comment type="catalytic activity">
    <reaction evidence="1 4">
        <text>adenosine 3',5'-bisphosphate + H2O = AMP + phosphate</text>
        <dbReference type="Rhea" id="RHEA:10040"/>
        <dbReference type="ChEBI" id="CHEBI:15377"/>
        <dbReference type="ChEBI" id="CHEBI:43474"/>
        <dbReference type="ChEBI" id="CHEBI:58343"/>
        <dbReference type="ChEBI" id="CHEBI:456215"/>
        <dbReference type="EC" id="3.1.3.7"/>
    </reaction>
</comment>
<dbReference type="GO" id="GO:0005886">
    <property type="term" value="C:plasma membrane"/>
    <property type="evidence" value="ECO:0007669"/>
    <property type="project" value="UniProtKB-SubCell"/>
</dbReference>
<dbReference type="EMBL" id="FWZT01000011">
    <property type="protein sequence ID" value="SMF38298.1"/>
    <property type="molecule type" value="Genomic_DNA"/>
</dbReference>
<dbReference type="InterPro" id="IPR050725">
    <property type="entry name" value="CysQ/Inositol_MonoPase"/>
</dbReference>
<feature type="binding site" evidence="4">
    <location>
        <position position="200"/>
    </location>
    <ligand>
        <name>Mg(2+)</name>
        <dbReference type="ChEBI" id="CHEBI:18420"/>
        <label>2</label>
    </ligand>
</feature>
<keyword evidence="4" id="KW-0378">Hydrolase</keyword>
<proteinExistence type="inferred from homology"/>
<feature type="binding site" evidence="5">
    <location>
        <position position="62"/>
    </location>
    <ligand>
        <name>Mg(2+)</name>
        <dbReference type="ChEBI" id="CHEBI:18420"/>
        <label>1</label>
        <note>catalytic</note>
    </ligand>
</feature>
<feature type="binding site" evidence="4">
    <location>
        <position position="81"/>
    </location>
    <ligand>
        <name>Mg(2+)</name>
        <dbReference type="ChEBI" id="CHEBI:18420"/>
        <label>1</label>
    </ligand>
</feature>
<comment type="similarity">
    <text evidence="4">Belongs to the inositol monophosphatase superfamily. CysQ family.</text>
</comment>
<dbReference type="CDD" id="cd01638">
    <property type="entry name" value="CysQ"/>
    <property type="match status" value="1"/>
</dbReference>
<sequence length="246" mass="26683">MRETLEAIALRAGQEIMRFYPISEEQIQGKADGSPVTSADLAAHQIIIEQLTKISDFPIVSEESFDPGLYPPQASRFWLVDPLDGTKDFIRGTDHFTVNIALIEEGVATVGVVYAPVSDDVYSAYQGGAFKNGAKIHTSPVNPEMIGAISHFHKGDEVDAFFIRNQIEVKEAIGSSLKFCLLAEGVIDIYPRLSPTSEWDTAAGQAVAEAAGCQVIDLETGKPLRYGTLPILNSNFIAAKPGITWV</sequence>
<reference evidence="7" key="1">
    <citation type="submission" date="2017-04" db="EMBL/GenBank/DDBJ databases">
        <authorList>
            <person name="Varghese N."/>
            <person name="Submissions S."/>
        </authorList>
    </citation>
    <scope>NUCLEOTIDE SEQUENCE [LARGE SCALE GENOMIC DNA]</scope>
    <source>
        <strain evidence="7">RKEM611</strain>
    </source>
</reference>
<evidence type="ECO:0000256" key="3">
    <source>
        <dbReference type="ARBA" id="ARBA00022842"/>
    </source>
</evidence>
<dbReference type="GO" id="GO:0000103">
    <property type="term" value="P:sulfate assimilation"/>
    <property type="evidence" value="ECO:0007669"/>
    <property type="project" value="TreeGrafter"/>
</dbReference>
<feature type="binding site" evidence="4">
    <location>
        <position position="83"/>
    </location>
    <ligand>
        <name>Mg(2+)</name>
        <dbReference type="ChEBI" id="CHEBI:18420"/>
        <label>1</label>
    </ligand>
</feature>
<dbReference type="Gene3D" id="3.40.190.80">
    <property type="match status" value="1"/>
</dbReference>
<keyword evidence="2 4" id="KW-0479">Metal-binding</keyword>
<dbReference type="PRINTS" id="PR00377">
    <property type="entry name" value="IMPHPHTASES"/>
</dbReference>
<dbReference type="GO" id="GO:0000287">
    <property type="term" value="F:magnesium ion binding"/>
    <property type="evidence" value="ECO:0007669"/>
    <property type="project" value="UniProtKB-UniRule"/>
</dbReference>
<feature type="binding site" evidence="4">
    <location>
        <begin position="83"/>
        <end position="86"/>
    </location>
    <ligand>
        <name>substrate</name>
    </ligand>
</feature>
<evidence type="ECO:0000256" key="5">
    <source>
        <dbReference type="PIRSR" id="PIRSR600760-2"/>
    </source>
</evidence>
<feature type="binding site" evidence="5">
    <location>
        <position position="81"/>
    </location>
    <ligand>
        <name>Mg(2+)</name>
        <dbReference type="ChEBI" id="CHEBI:18420"/>
        <label>1</label>
        <note>catalytic</note>
    </ligand>
</feature>
<dbReference type="PANTHER" id="PTHR43028">
    <property type="entry name" value="3'(2'),5'-BISPHOSPHATE NUCLEOTIDASE 1"/>
    <property type="match status" value="1"/>
</dbReference>
<dbReference type="PANTHER" id="PTHR43028:SF5">
    <property type="entry name" value="3'(2'),5'-BISPHOSPHATE NUCLEOTIDASE 1"/>
    <property type="match status" value="1"/>
</dbReference>
<feature type="binding site" evidence="5">
    <location>
        <position position="84"/>
    </location>
    <ligand>
        <name>Mg(2+)</name>
        <dbReference type="ChEBI" id="CHEBI:18420"/>
        <label>1</label>
        <note>catalytic</note>
    </ligand>
</feature>
<dbReference type="GO" id="GO:0050427">
    <property type="term" value="P:3'-phosphoadenosine 5'-phosphosulfate metabolic process"/>
    <property type="evidence" value="ECO:0007669"/>
    <property type="project" value="TreeGrafter"/>
</dbReference>
<dbReference type="InterPro" id="IPR006240">
    <property type="entry name" value="CysQ"/>
</dbReference>
<name>A0A1Y6C5G6_9BACT</name>
<dbReference type="RefSeq" id="WP_132319995.1">
    <property type="nucleotide sequence ID" value="NZ_FWZT01000011.1"/>
</dbReference>